<name>A0A7U0QGE6_OLILU</name>
<geneLocation type="plastid" evidence="5"/>
<dbReference type="AlphaFoldDB" id="A0A7U0QGE6"/>
<sequence>MVSKNIKIRLESFNHVSLVNATQMISDSLAKLTNEFSGPIPLPTKIKRYCLLRSPHVDKDSREHFEIRIHRRIIEANVSFSDLTEQLKDLGLSRDVSISFQDKTS</sequence>
<keyword evidence="3" id="KW-0687">Ribonucleoprotein</keyword>
<dbReference type="Gene3D" id="3.30.70.600">
    <property type="entry name" value="Ribosomal protein S10 domain"/>
    <property type="match status" value="1"/>
</dbReference>
<dbReference type="InterPro" id="IPR001848">
    <property type="entry name" value="Ribosomal_uS10"/>
</dbReference>
<organism evidence="5">
    <name type="scientific">Olisthodiscus luteus</name>
    <name type="common">Marine phytoflagellate</name>
    <dbReference type="NCBI Taxonomy" id="83000"/>
    <lineage>
        <taxon>Eukaryota</taxon>
        <taxon>Sar</taxon>
        <taxon>Stramenopiles</taxon>
        <taxon>Ochrophyta</taxon>
        <taxon>Olisthodiscophyceae</taxon>
        <taxon>Olisthodiscaceae</taxon>
        <taxon>Olisthodiscus</taxon>
    </lineage>
</organism>
<evidence type="ECO:0000256" key="3">
    <source>
        <dbReference type="ARBA" id="ARBA00023274"/>
    </source>
</evidence>
<dbReference type="GO" id="GO:0003735">
    <property type="term" value="F:structural constituent of ribosome"/>
    <property type="evidence" value="ECO:0007669"/>
    <property type="project" value="InterPro"/>
</dbReference>
<evidence type="ECO:0000259" key="4">
    <source>
        <dbReference type="SMART" id="SM01403"/>
    </source>
</evidence>
<dbReference type="GeneID" id="67154565"/>
<evidence type="ECO:0000256" key="1">
    <source>
        <dbReference type="ARBA" id="ARBA00007102"/>
    </source>
</evidence>
<keyword evidence="2 5" id="KW-0689">Ribosomal protein</keyword>
<dbReference type="RefSeq" id="YP_010152944.1">
    <property type="nucleotide sequence ID" value="NC_057170.1"/>
</dbReference>
<evidence type="ECO:0000256" key="2">
    <source>
        <dbReference type="ARBA" id="ARBA00022980"/>
    </source>
</evidence>
<comment type="similarity">
    <text evidence="1">Belongs to the universal ribosomal protein uS10 family.</text>
</comment>
<dbReference type="PRINTS" id="PR00971">
    <property type="entry name" value="RIBOSOMALS10"/>
</dbReference>
<dbReference type="PANTHER" id="PTHR11700">
    <property type="entry name" value="30S RIBOSOMAL PROTEIN S10 FAMILY MEMBER"/>
    <property type="match status" value="1"/>
</dbReference>
<accession>A0A7U0QGE6</accession>
<feature type="domain" description="Small ribosomal subunit protein uS10" evidence="4">
    <location>
        <begin position="7"/>
        <end position="101"/>
    </location>
</feature>
<dbReference type="InterPro" id="IPR036838">
    <property type="entry name" value="Ribosomal_uS10_dom_sf"/>
</dbReference>
<dbReference type="NCBIfam" id="NF001861">
    <property type="entry name" value="PRK00596.1"/>
    <property type="match status" value="1"/>
</dbReference>
<dbReference type="SUPFAM" id="SSF54999">
    <property type="entry name" value="Ribosomal protein S10"/>
    <property type="match status" value="1"/>
</dbReference>
<dbReference type="GO" id="GO:0005840">
    <property type="term" value="C:ribosome"/>
    <property type="evidence" value="ECO:0007669"/>
    <property type="project" value="UniProtKB-KW"/>
</dbReference>
<dbReference type="InterPro" id="IPR027486">
    <property type="entry name" value="Ribosomal_uS10_dom"/>
</dbReference>
<dbReference type="GO" id="GO:0006412">
    <property type="term" value="P:translation"/>
    <property type="evidence" value="ECO:0007669"/>
    <property type="project" value="InterPro"/>
</dbReference>
<evidence type="ECO:0000313" key="5">
    <source>
        <dbReference type="EMBL" id="QQW50605.1"/>
    </source>
</evidence>
<dbReference type="Pfam" id="PF00338">
    <property type="entry name" value="Ribosomal_S10"/>
    <property type="match status" value="1"/>
</dbReference>
<keyword evidence="5" id="KW-0934">Plastid</keyword>
<dbReference type="EMBL" id="MT859097">
    <property type="protein sequence ID" value="QQW50605.1"/>
    <property type="molecule type" value="Genomic_DNA"/>
</dbReference>
<dbReference type="SMART" id="SM01403">
    <property type="entry name" value="Ribosomal_S10"/>
    <property type="match status" value="1"/>
</dbReference>
<proteinExistence type="inferred from homology"/>
<dbReference type="HAMAP" id="MF_00508">
    <property type="entry name" value="Ribosomal_uS10"/>
    <property type="match status" value="1"/>
</dbReference>
<dbReference type="NCBIfam" id="TIGR01049">
    <property type="entry name" value="rpsJ_bact"/>
    <property type="match status" value="1"/>
</dbReference>
<protein>
    <submittedName>
        <fullName evidence="5">Ribosomal protein S10</fullName>
    </submittedName>
</protein>
<dbReference type="GO" id="GO:1990904">
    <property type="term" value="C:ribonucleoprotein complex"/>
    <property type="evidence" value="ECO:0007669"/>
    <property type="project" value="UniProtKB-KW"/>
</dbReference>
<reference evidence="5" key="1">
    <citation type="journal article" date="2021" name="J. Phycol.">
        <title>Olisthodiscus represents a new class of Ochrophyta.</title>
        <authorList>
            <person name="Barcyte D."/>
            <person name="Eikrem W."/>
            <person name="Engesmo A."/>
            <person name="Seoane S."/>
            <person name="Wohlmann J."/>
            <person name="Horak A."/>
            <person name="Yurchenko T."/>
            <person name="Elias M."/>
        </authorList>
    </citation>
    <scope>NUCLEOTIDE SEQUENCE</scope>
    <source>
        <strain evidence="5">K-0444</strain>
    </source>
</reference>
<gene>
    <name evidence="5" type="primary">rps10</name>
</gene>